<dbReference type="GO" id="GO:0000160">
    <property type="term" value="P:phosphorelay signal transduction system"/>
    <property type="evidence" value="ECO:0007669"/>
    <property type="project" value="InterPro"/>
</dbReference>
<dbReference type="SMART" id="SM00448">
    <property type="entry name" value="REC"/>
    <property type="match status" value="1"/>
</dbReference>
<dbReference type="OrthoDB" id="1238320at2"/>
<dbReference type="STRING" id="373672.SAMN05421785_10111"/>
<gene>
    <name evidence="3" type="ORF">SAMN05421785_10111</name>
</gene>
<organism evidence="3 4">
    <name type="scientific">Chryseobacterium gambrini</name>
    <dbReference type="NCBI Taxonomy" id="373672"/>
    <lineage>
        <taxon>Bacteria</taxon>
        <taxon>Pseudomonadati</taxon>
        <taxon>Bacteroidota</taxon>
        <taxon>Flavobacteriia</taxon>
        <taxon>Flavobacteriales</taxon>
        <taxon>Weeksellaceae</taxon>
        <taxon>Chryseobacterium group</taxon>
        <taxon>Chryseobacterium</taxon>
    </lineage>
</organism>
<dbReference type="EMBL" id="FTOV01000001">
    <property type="protein sequence ID" value="SIS50752.1"/>
    <property type="molecule type" value="Genomic_DNA"/>
</dbReference>
<name>A0A1N7JN10_9FLAO</name>
<dbReference type="SMART" id="SM00850">
    <property type="entry name" value="LytTR"/>
    <property type="match status" value="1"/>
</dbReference>
<dbReference type="InterPro" id="IPR011006">
    <property type="entry name" value="CheY-like_superfamily"/>
</dbReference>
<evidence type="ECO:0000313" key="3">
    <source>
        <dbReference type="EMBL" id="SIS50752.1"/>
    </source>
</evidence>
<dbReference type="PROSITE" id="PS50110">
    <property type="entry name" value="RESPONSE_REGULATORY"/>
    <property type="match status" value="1"/>
</dbReference>
<evidence type="ECO:0000256" key="1">
    <source>
        <dbReference type="PROSITE-ProRule" id="PRU00169"/>
    </source>
</evidence>
<dbReference type="Gene3D" id="3.40.50.2300">
    <property type="match status" value="1"/>
</dbReference>
<dbReference type="GO" id="GO:0003677">
    <property type="term" value="F:DNA binding"/>
    <property type="evidence" value="ECO:0007669"/>
    <property type="project" value="InterPro"/>
</dbReference>
<protein>
    <submittedName>
        <fullName evidence="3">Two component transcriptional regulator, LytTR family</fullName>
    </submittedName>
</protein>
<feature type="modified residue" description="4-aspartylphosphate" evidence="1">
    <location>
        <position position="57"/>
    </location>
</feature>
<dbReference type="RefSeq" id="WP_076389835.1">
    <property type="nucleotide sequence ID" value="NZ_FTOV01000001.1"/>
</dbReference>
<dbReference type="Pfam" id="PF04397">
    <property type="entry name" value="LytTR"/>
    <property type="match status" value="1"/>
</dbReference>
<proteinExistence type="predicted"/>
<evidence type="ECO:0000259" key="2">
    <source>
        <dbReference type="PROSITE" id="PS50110"/>
    </source>
</evidence>
<keyword evidence="1" id="KW-0597">Phosphoprotein</keyword>
<dbReference type="InterPro" id="IPR001789">
    <property type="entry name" value="Sig_transdc_resp-reg_receiver"/>
</dbReference>
<evidence type="ECO:0000313" key="4">
    <source>
        <dbReference type="Proteomes" id="UP000185781"/>
    </source>
</evidence>
<dbReference type="Proteomes" id="UP000185781">
    <property type="component" value="Unassembled WGS sequence"/>
</dbReference>
<sequence length="253" mass="29775">MFPTYHIAILEDNPKQLEKLELYLQHIPNVQIVLKSSSSDHFFEELKTVKPDILLADLDLGSDSMTGMEVAQEIGIPVFFASFNTREYIKDIENLKRDSGICVDHITKPFTEEKFVKSFKRFLQEMYLFSSLQYVYLDFNKTKRNRILIDDIVYLSADKSSGSESNNKQIHFINRKTENLIDFSFSKMEDKGLMKSQFITIHKSFRVNKKYIQCYHKKDEHVEIIVFDEKNKTKCHYLPVSENYQNDIKKLLG</sequence>
<dbReference type="Gene3D" id="2.40.50.1020">
    <property type="entry name" value="LytTr DNA-binding domain"/>
    <property type="match status" value="1"/>
</dbReference>
<dbReference type="AlphaFoldDB" id="A0A1N7JN10"/>
<accession>A0A1N7JN10</accession>
<dbReference type="SUPFAM" id="SSF52172">
    <property type="entry name" value="CheY-like"/>
    <property type="match status" value="1"/>
</dbReference>
<feature type="domain" description="Response regulatory" evidence="2">
    <location>
        <begin position="6"/>
        <end position="123"/>
    </location>
</feature>
<dbReference type="InterPro" id="IPR007492">
    <property type="entry name" value="LytTR_DNA-bd_dom"/>
</dbReference>
<reference evidence="3 4" key="1">
    <citation type="submission" date="2017-01" db="EMBL/GenBank/DDBJ databases">
        <authorList>
            <person name="Mah S.A."/>
            <person name="Swanson W.J."/>
            <person name="Moy G.W."/>
            <person name="Vacquier V.D."/>
        </authorList>
    </citation>
    <scope>NUCLEOTIDE SEQUENCE [LARGE SCALE GENOMIC DNA]</scope>
    <source>
        <strain evidence="3 4">DSM 18014</strain>
    </source>
</reference>